<dbReference type="EMBL" id="DVNH01000060">
    <property type="protein sequence ID" value="HIU52403.1"/>
    <property type="molecule type" value="Genomic_DNA"/>
</dbReference>
<evidence type="ECO:0000256" key="2">
    <source>
        <dbReference type="ARBA" id="ARBA00005988"/>
    </source>
</evidence>
<dbReference type="GO" id="GO:0008270">
    <property type="term" value="F:zinc ion binding"/>
    <property type="evidence" value="ECO:0007669"/>
    <property type="project" value="InterPro"/>
</dbReference>
<feature type="region of interest" description="Disordered" evidence="7">
    <location>
        <begin position="51"/>
        <end position="99"/>
    </location>
</feature>
<dbReference type="Pfam" id="PF00246">
    <property type="entry name" value="Peptidase_M14"/>
    <property type="match status" value="1"/>
</dbReference>
<keyword evidence="6" id="KW-0482">Metalloprotease</keyword>
<comment type="similarity">
    <text evidence="2">Belongs to the peptidase M14 family.</text>
</comment>
<comment type="caution">
    <text evidence="9">The sequence shown here is derived from an EMBL/GenBank/DDBJ whole genome shotgun (WGS) entry which is preliminary data.</text>
</comment>
<evidence type="ECO:0000313" key="10">
    <source>
        <dbReference type="Proteomes" id="UP000824093"/>
    </source>
</evidence>
<reference evidence="9" key="2">
    <citation type="journal article" date="2021" name="PeerJ">
        <title>Extensive microbial diversity within the chicken gut microbiome revealed by metagenomics and culture.</title>
        <authorList>
            <person name="Gilroy R."/>
            <person name="Ravi A."/>
            <person name="Getino M."/>
            <person name="Pursley I."/>
            <person name="Horton D.L."/>
            <person name="Alikhan N.F."/>
            <person name="Baker D."/>
            <person name="Gharbi K."/>
            <person name="Hall N."/>
            <person name="Watson M."/>
            <person name="Adriaenssens E.M."/>
            <person name="Foster-Nyarko E."/>
            <person name="Jarju S."/>
            <person name="Secka A."/>
            <person name="Antonio M."/>
            <person name="Oren A."/>
            <person name="Chaudhuri R.R."/>
            <person name="La Ragione R."/>
            <person name="Hildebrand F."/>
            <person name="Pallen M.J."/>
        </authorList>
    </citation>
    <scope>NUCLEOTIDE SEQUENCE</scope>
    <source>
        <strain evidence="9">CHK195-15760</strain>
    </source>
</reference>
<keyword evidence="3" id="KW-0645">Protease</keyword>
<dbReference type="PANTHER" id="PTHR11705:SF143">
    <property type="entry name" value="SLL0236 PROTEIN"/>
    <property type="match status" value="1"/>
</dbReference>
<keyword evidence="5" id="KW-0862">Zinc</keyword>
<evidence type="ECO:0000259" key="8">
    <source>
        <dbReference type="Pfam" id="PF00246"/>
    </source>
</evidence>
<proteinExistence type="inferred from homology"/>
<dbReference type="InterPro" id="IPR000834">
    <property type="entry name" value="Peptidase_M14"/>
</dbReference>
<dbReference type="Gene3D" id="3.40.630.10">
    <property type="entry name" value="Zn peptidases"/>
    <property type="match status" value="1"/>
</dbReference>
<evidence type="ECO:0000256" key="5">
    <source>
        <dbReference type="ARBA" id="ARBA00022833"/>
    </source>
</evidence>
<reference evidence="9" key="1">
    <citation type="submission" date="2020-10" db="EMBL/GenBank/DDBJ databases">
        <authorList>
            <person name="Gilroy R."/>
        </authorList>
    </citation>
    <scope>NUCLEOTIDE SEQUENCE</scope>
    <source>
        <strain evidence="9">CHK195-15760</strain>
    </source>
</reference>
<evidence type="ECO:0000256" key="4">
    <source>
        <dbReference type="ARBA" id="ARBA00022801"/>
    </source>
</evidence>
<dbReference type="GO" id="GO:0005615">
    <property type="term" value="C:extracellular space"/>
    <property type="evidence" value="ECO:0007669"/>
    <property type="project" value="TreeGrafter"/>
</dbReference>
<protein>
    <recommendedName>
        <fullName evidence="8">Peptidase M14 domain-containing protein</fullName>
    </recommendedName>
</protein>
<evidence type="ECO:0000256" key="1">
    <source>
        <dbReference type="ARBA" id="ARBA00001947"/>
    </source>
</evidence>
<keyword evidence="4" id="KW-0378">Hydrolase</keyword>
<comment type="cofactor">
    <cofactor evidence="1">
        <name>Zn(2+)</name>
        <dbReference type="ChEBI" id="CHEBI:29105"/>
    </cofactor>
</comment>
<evidence type="ECO:0000256" key="6">
    <source>
        <dbReference type="ARBA" id="ARBA00023049"/>
    </source>
</evidence>
<evidence type="ECO:0000256" key="7">
    <source>
        <dbReference type="SAM" id="MobiDB-lite"/>
    </source>
</evidence>
<sequence length="1163" mass="132211">MRRWEKKIACIVLVVILLELSIKSYAISTIVENSNQEENIQKETLIENDIQSNVKQEEKQTNQNLKETDENHKIQESDKETKNQTNNKEQESTYRIETSNNVSDTYVGNINSELKRFDMKQAGNGAHYVSGEIVIVEWVDGVSTVPEVLPKITLKSTDGLVSYESFITPTGTNTYYFDQYIEDIDHSKEYVYELESGNPKNVSENKKMQITISNKELGNIKKWKAKIEGNTLKFVPDTYIGNISSELKRFNMKQAANGAHYISGEIVIVEWVDGVSTVPEVLPKITLKSTDGTVSYESFITPTGTNTYYFDQYIEDINHSKEYIYELESGNPKNVSEKKKGQVKIQNQELGIVKDWKVKIENNTLKFREDTYIGNISSELKRFDMKQAANGAHYISGEIVIIEWIDGKSTVPEVLPKIRLKSTDGMVSYESFITPTGTNTYYFDQYIEDINHEKEYIYELESGNPKNVSEKKKGQVTIQNKELGIVKDWIASIADNKLIFKLDAYLGNVTNQLTKFSISNNGEGYSYISGELIFIEWVDGVSTVPEKLPEIRLVSEDGKNSYDMFVKQLSGNTYYFDLWIEGLVSSDMKYYIETESGDRKNISPDRKRKLDFGEKTGEYKNYRYTFQLEEDQTIEVKIESYEGEVVATLEQFNLVTDGKHYSYIEGVANIKEIVDGEEFVSEFLPKVRLKSTDKTKITQIKVSKSGNSTYSFRIPLDYQIDAEKDYYFEVESGDLRNGSDKKIAIMDLRNKVGEYKNFKYTLTINESNQIKVEQESYIGNVATQYVKLNLTSNYLTGEAVVVEWVNGQSTVPAFNPIIRLKSTDHTVNIEMFVKQQSGNTYYFDSNISEINLNKTYYIEISSGDLRNISESQTQQLVLPNGEIVASGMFQGSISDSKITFRKRSYIEGIYGSSGLKVAGDARGSDLRYYQIGNGPNVAFMVFEAHGFEDLWDHDGQELIEIAEQLKTKLVSMNDQELQNKWTIYIIPEANPDGVRHGWTNNGPGRQTLYGALENDGHKGIDMNRCWHISGTSYTQYDGRNYNGSEGFSAYEARSLRDFLLNHKSVNGQTILVELHGWTNQVIGDQEIGAYYKNEFPTCRPTPSYGVGYLVNWARASLGNSSRVARSALIELPSEGITNHQSVVNAGYADRFINATINMLRGIV</sequence>
<dbReference type="Proteomes" id="UP000824093">
    <property type="component" value="Unassembled WGS sequence"/>
</dbReference>
<dbReference type="PANTHER" id="PTHR11705">
    <property type="entry name" value="PROTEASE FAMILY M14 CARBOXYPEPTIDASE A,B"/>
    <property type="match status" value="1"/>
</dbReference>
<evidence type="ECO:0000313" key="9">
    <source>
        <dbReference type="EMBL" id="HIU52403.1"/>
    </source>
</evidence>
<gene>
    <name evidence="9" type="ORF">IAB70_07355</name>
</gene>
<organism evidence="9 10">
    <name type="scientific">Candidatus Merdicola faecigallinarum</name>
    <dbReference type="NCBI Taxonomy" id="2840862"/>
    <lineage>
        <taxon>Bacteria</taxon>
        <taxon>Bacillati</taxon>
        <taxon>Bacillota</taxon>
        <taxon>Clostridia</taxon>
        <taxon>Candidatus Merdicola</taxon>
    </lineage>
</organism>
<dbReference type="SUPFAM" id="SSF53187">
    <property type="entry name" value="Zn-dependent exopeptidases"/>
    <property type="match status" value="1"/>
</dbReference>
<accession>A0A9D1SAG6</accession>
<dbReference type="AlphaFoldDB" id="A0A9D1SAG6"/>
<dbReference type="GO" id="GO:0006508">
    <property type="term" value="P:proteolysis"/>
    <property type="evidence" value="ECO:0007669"/>
    <property type="project" value="UniProtKB-KW"/>
</dbReference>
<feature type="domain" description="Peptidase M14" evidence="8">
    <location>
        <begin position="973"/>
        <end position="1077"/>
    </location>
</feature>
<dbReference type="GO" id="GO:0004181">
    <property type="term" value="F:metallocarboxypeptidase activity"/>
    <property type="evidence" value="ECO:0007669"/>
    <property type="project" value="InterPro"/>
</dbReference>
<evidence type="ECO:0000256" key="3">
    <source>
        <dbReference type="ARBA" id="ARBA00022670"/>
    </source>
</evidence>
<name>A0A9D1SAG6_9FIRM</name>
<feature type="compositionally biased region" description="Basic and acidic residues" evidence="7">
    <location>
        <begin position="55"/>
        <end position="94"/>
    </location>
</feature>